<comment type="caution">
    <text evidence="2">The sequence shown here is derived from an EMBL/GenBank/DDBJ whole genome shotgun (WGS) entry which is preliminary data.</text>
</comment>
<feature type="compositionally biased region" description="Low complexity" evidence="1">
    <location>
        <begin position="84"/>
        <end position="97"/>
    </location>
</feature>
<protein>
    <submittedName>
        <fullName evidence="2">Uncharacterized protein</fullName>
    </submittedName>
</protein>
<gene>
    <name evidence="2" type="ORF">NG895_06345</name>
</gene>
<dbReference type="Proteomes" id="UP001155241">
    <property type="component" value="Unassembled WGS sequence"/>
</dbReference>
<feature type="compositionally biased region" description="Basic and acidic residues" evidence="1">
    <location>
        <begin position="61"/>
        <end position="82"/>
    </location>
</feature>
<proteinExistence type="predicted"/>
<evidence type="ECO:0000313" key="3">
    <source>
        <dbReference type="Proteomes" id="UP001155241"/>
    </source>
</evidence>
<dbReference type="AlphaFoldDB" id="A0A9X2F8G0"/>
<feature type="region of interest" description="Disordered" evidence="1">
    <location>
        <begin position="1"/>
        <end position="115"/>
    </location>
</feature>
<reference evidence="2" key="1">
    <citation type="submission" date="2022-06" db="EMBL/GenBank/DDBJ databases">
        <title>Aeoliella straminimaris, a novel planctomycete from sediments.</title>
        <authorList>
            <person name="Vitorino I.R."/>
            <person name="Lage O.M."/>
        </authorList>
    </citation>
    <scope>NUCLEOTIDE SEQUENCE</scope>
    <source>
        <strain evidence="2">ICT_H6.2</strain>
    </source>
</reference>
<accession>A0A9X2F8G0</accession>
<keyword evidence="3" id="KW-1185">Reference proteome</keyword>
<dbReference type="RefSeq" id="WP_252851627.1">
    <property type="nucleotide sequence ID" value="NZ_JAMXLR010000024.1"/>
</dbReference>
<feature type="compositionally biased region" description="Gly residues" evidence="1">
    <location>
        <begin position="1"/>
        <end position="10"/>
    </location>
</feature>
<feature type="compositionally biased region" description="Basic and acidic residues" evidence="1">
    <location>
        <begin position="38"/>
        <end position="47"/>
    </location>
</feature>
<evidence type="ECO:0000313" key="2">
    <source>
        <dbReference type="EMBL" id="MCO6043522.1"/>
    </source>
</evidence>
<name>A0A9X2F8G0_9BACT</name>
<organism evidence="2 3">
    <name type="scientific">Aeoliella straminimaris</name>
    <dbReference type="NCBI Taxonomy" id="2954799"/>
    <lineage>
        <taxon>Bacteria</taxon>
        <taxon>Pseudomonadati</taxon>
        <taxon>Planctomycetota</taxon>
        <taxon>Planctomycetia</taxon>
        <taxon>Pirellulales</taxon>
        <taxon>Lacipirellulaceae</taxon>
        <taxon>Aeoliella</taxon>
    </lineage>
</organism>
<evidence type="ECO:0000256" key="1">
    <source>
        <dbReference type="SAM" id="MobiDB-lite"/>
    </source>
</evidence>
<dbReference type="EMBL" id="JAMXLR010000024">
    <property type="protein sequence ID" value="MCO6043522.1"/>
    <property type="molecule type" value="Genomic_DNA"/>
</dbReference>
<sequence>MSIGSFGGIQGSAAGAPLSQTRGSETEKAQQQSAASERQADAADKSQRAAGIGTTEQDQEASDRDADGRRLYEDGSDQHEQVTEEQGSSEPSTSGEPPKSKDPTGQAGSQLDLMG</sequence>